<evidence type="ECO:0000313" key="3">
    <source>
        <dbReference type="EMBL" id="PAD22969.1"/>
    </source>
</evidence>
<protein>
    <recommendedName>
        <fullName evidence="5">Peptidylprolyl isomerase</fullName>
    </recommendedName>
</protein>
<accession>A0A268AFR6</accession>
<evidence type="ECO:0000313" key="4">
    <source>
        <dbReference type="Proteomes" id="UP000216013"/>
    </source>
</evidence>
<dbReference type="InterPro" id="IPR027304">
    <property type="entry name" value="Trigger_fact/SurA_dom_sf"/>
</dbReference>
<comment type="caution">
    <text evidence="3">The sequence shown here is derived from an EMBL/GenBank/DDBJ whole genome shotgun (WGS) entry which is preliminary data.</text>
</comment>
<feature type="region of interest" description="Disordered" evidence="1">
    <location>
        <begin position="23"/>
        <end position="101"/>
    </location>
</feature>
<dbReference type="PANTHER" id="PTHR47245:SF2">
    <property type="entry name" value="PEPTIDYL-PROLYL CIS-TRANS ISOMERASE HP_0175-RELATED"/>
    <property type="match status" value="1"/>
</dbReference>
<organism evidence="3 4">
    <name type="scientific">Terribacillus saccharophilus</name>
    <dbReference type="NCBI Taxonomy" id="361277"/>
    <lineage>
        <taxon>Bacteria</taxon>
        <taxon>Bacillati</taxon>
        <taxon>Bacillota</taxon>
        <taxon>Bacilli</taxon>
        <taxon>Bacillales</taxon>
        <taxon>Bacillaceae</taxon>
        <taxon>Terribacillus</taxon>
    </lineage>
</organism>
<dbReference type="RefSeq" id="WP_095232512.1">
    <property type="nucleotide sequence ID" value="NZ_NPBD01000007.1"/>
</dbReference>
<keyword evidence="2" id="KW-0732">Signal</keyword>
<feature type="compositionally biased region" description="Basic and acidic residues" evidence="1">
    <location>
        <begin position="39"/>
        <end position="53"/>
    </location>
</feature>
<dbReference type="AlphaFoldDB" id="A0A268AFR6"/>
<dbReference type="Pfam" id="PF13624">
    <property type="entry name" value="SurA_N_3"/>
    <property type="match status" value="1"/>
</dbReference>
<feature type="chain" id="PRO_5012560405" description="Peptidylprolyl isomerase" evidence="2">
    <location>
        <begin position="19"/>
        <end position="251"/>
    </location>
</feature>
<reference evidence="3 4" key="1">
    <citation type="submission" date="2017-07" db="EMBL/GenBank/DDBJ databases">
        <title>Isolation and whole genome analysis of endospore-forming bacteria from heroin.</title>
        <authorList>
            <person name="Kalinowski J."/>
            <person name="Ahrens B."/>
            <person name="Al-Dilaimi A."/>
            <person name="Winkler A."/>
            <person name="Wibberg D."/>
            <person name="Schleenbecker U."/>
            <person name="Ruckert C."/>
            <person name="Wolfel R."/>
            <person name="Grass G."/>
        </authorList>
    </citation>
    <scope>NUCLEOTIDE SEQUENCE [LARGE SCALE GENOMIC DNA]</scope>
    <source>
        <strain evidence="3 4">7528</strain>
    </source>
</reference>
<proteinExistence type="predicted"/>
<feature type="signal peptide" evidence="2">
    <location>
        <begin position="1"/>
        <end position="18"/>
    </location>
</feature>
<dbReference type="SUPFAM" id="SSF109998">
    <property type="entry name" value="Triger factor/SurA peptide-binding domain-like"/>
    <property type="match status" value="1"/>
</dbReference>
<dbReference type="EMBL" id="NPBV01000002">
    <property type="protein sequence ID" value="PAD22969.1"/>
    <property type="molecule type" value="Genomic_DNA"/>
</dbReference>
<sequence>MKRITTLCLMLVLAIVLAACGNDEDKSTDNASTTADQEEAQKQMEEMQKKMEEQQVDPEETVATVNGTEIKGEEYNSLLSSAQQQAQASGSDPTTDDAAKEMKDQVLKSLVGNELLLQEAENKDYDVTDKEVDDELKSAKEQFEDEDQFNQALEATGSSEDEYKQQLKEGLLVTKYVDSELSPKEVTEDDMKTYYEEMEKQAKESKQEDSLPKYDDIKDQLKATMEQQNLQTVMLDKVDELEKDADVKYNI</sequence>
<gene>
    <name evidence="3" type="ORF">CHH64_04505</name>
</gene>
<feature type="compositionally biased region" description="Low complexity" evidence="1">
    <location>
        <begin position="77"/>
        <end position="89"/>
    </location>
</feature>
<dbReference type="OrthoDB" id="4775280at2"/>
<evidence type="ECO:0000256" key="1">
    <source>
        <dbReference type="SAM" id="MobiDB-lite"/>
    </source>
</evidence>
<name>A0A268AFR6_9BACI</name>
<dbReference type="Proteomes" id="UP000216013">
    <property type="component" value="Unassembled WGS sequence"/>
</dbReference>
<evidence type="ECO:0000256" key="2">
    <source>
        <dbReference type="SAM" id="SignalP"/>
    </source>
</evidence>
<evidence type="ECO:0008006" key="5">
    <source>
        <dbReference type="Google" id="ProtNLM"/>
    </source>
</evidence>
<dbReference type="InterPro" id="IPR050245">
    <property type="entry name" value="PrsA_foldase"/>
</dbReference>
<dbReference type="PROSITE" id="PS51257">
    <property type="entry name" value="PROKAR_LIPOPROTEIN"/>
    <property type="match status" value="1"/>
</dbReference>
<dbReference type="PANTHER" id="PTHR47245">
    <property type="entry name" value="PEPTIDYLPROLYL ISOMERASE"/>
    <property type="match status" value="1"/>
</dbReference>
<dbReference type="Gene3D" id="1.10.4030.10">
    <property type="entry name" value="Porin chaperone SurA, peptide-binding domain"/>
    <property type="match status" value="1"/>
</dbReference>